<dbReference type="InterPro" id="IPR029063">
    <property type="entry name" value="SAM-dependent_MTases_sf"/>
</dbReference>
<organism evidence="1 2">
    <name type="scientific">Streptomyces albireticuli</name>
    <dbReference type="NCBI Taxonomy" id="1940"/>
    <lineage>
        <taxon>Bacteria</taxon>
        <taxon>Bacillati</taxon>
        <taxon>Actinomycetota</taxon>
        <taxon>Actinomycetes</taxon>
        <taxon>Kitasatosporales</taxon>
        <taxon>Streptomycetaceae</taxon>
        <taxon>Streptomyces</taxon>
    </lineage>
</organism>
<accession>A0A1Z2LB62</accession>
<proteinExistence type="predicted"/>
<protein>
    <recommendedName>
        <fullName evidence="3">Methyltransferase type 12</fullName>
    </recommendedName>
</protein>
<dbReference type="EMBL" id="CP021744">
    <property type="protein sequence ID" value="ARZ71540.1"/>
    <property type="molecule type" value="Genomic_DNA"/>
</dbReference>
<sequence length="278" mass="30169">MTQTPGAGMTSFDEIYDRPDPRGYFQALGPWEYQTPHHAQDVFRRLAAACGGASARVVDLCCSYGTNAALLGHDVTLTDLYARYTSAETAGLTTAELIEADRAFYAARRRSGAPRTVGLDIAANAVDYARAVGLLDAGFAVNLETMPPGPELRRELRGTRLLTITGGASFLTGRSLGAVLDHAEGPVWVAAFVLRTYPYRPIASALAARGMRTEKLTTRTFPQRRFTGPDEQRYAVEAVAAAREDPRGRETEGWFHTALYVSRPTAEAEAEPLAKLLA</sequence>
<evidence type="ECO:0000313" key="2">
    <source>
        <dbReference type="Proteomes" id="UP000195755"/>
    </source>
</evidence>
<dbReference type="Proteomes" id="UP000195755">
    <property type="component" value="Chromosome"/>
</dbReference>
<name>A0A1Z2LB62_9ACTN</name>
<dbReference type="SUPFAM" id="SSF53335">
    <property type="entry name" value="S-adenosyl-L-methionine-dependent methyltransferases"/>
    <property type="match status" value="1"/>
</dbReference>
<evidence type="ECO:0000313" key="1">
    <source>
        <dbReference type="EMBL" id="ARZ71540.1"/>
    </source>
</evidence>
<dbReference type="RefSeq" id="WP_199843976.1">
    <property type="nucleotide sequence ID" value="NZ_CP021744.1"/>
</dbReference>
<dbReference type="KEGG" id="salj:SMD11_5964"/>
<gene>
    <name evidence="1" type="ORF">SMD11_5964</name>
</gene>
<dbReference type="AlphaFoldDB" id="A0A1Z2LB62"/>
<reference evidence="1 2" key="1">
    <citation type="submission" date="2017-06" db="EMBL/GenBank/DDBJ databases">
        <title>Streptomyces albireticuli Genome sequencing and assembly.</title>
        <authorList>
            <person name="Wang Y."/>
            <person name="Du B."/>
            <person name="Ding Y."/>
            <person name="Liu H."/>
            <person name="Hou Q."/>
            <person name="Liu K."/>
            <person name="Yao L."/>
            <person name="Wang C."/>
        </authorList>
    </citation>
    <scope>NUCLEOTIDE SEQUENCE [LARGE SCALE GENOMIC DNA]</scope>
    <source>
        <strain evidence="1 2">MDJK11</strain>
    </source>
</reference>
<evidence type="ECO:0008006" key="3">
    <source>
        <dbReference type="Google" id="ProtNLM"/>
    </source>
</evidence>